<dbReference type="PANTHER" id="PTHR14882">
    <property type="entry name" value="COILED-COIL DOMAIN-CONTAINING 74A"/>
    <property type="match status" value="1"/>
</dbReference>
<dbReference type="Pfam" id="PF14916">
    <property type="entry name" value="CCDC92"/>
    <property type="match status" value="1"/>
</dbReference>
<organism evidence="5 6">
    <name type="scientific">Plectus sambesii</name>
    <dbReference type="NCBI Taxonomy" id="2011161"/>
    <lineage>
        <taxon>Eukaryota</taxon>
        <taxon>Metazoa</taxon>
        <taxon>Ecdysozoa</taxon>
        <taxon>Nematoda</taxon>
        <taxon>Chromadorea</taxon>
        <taxon>Plectida</taxon>
        <taxon>Plectina</taxon>
        <taxon>Plectoidea</taxon>
        <taxon>Plectidae</taxon>
        <taxon>Plectus</taxon>
    </lineage>
</organism>
<evidence type="ECO:0000313" key="6">
    <source>
        <dbReference type="WBParaSite" id="PSAMB.scaffold955size38147.g9934.t1"/>
    </source>
</evidence>
<evidence type="ECO:0000256" key="1">
    <source>
        <dbReference type="ARBA" id="ARBA00023054"/>
    </source>
</evidence>
<proteinExistence type="predicted"/>
<feature type="region of interest" description="Disordered" evidence="3">
    <location>
        <begin position="219"/>
        <end position="243"/>
    </location>
</feature>
<evidence type="ECO:0000256" key="2">
    <source>
        <dbReference type="SAM" id="Coils"/>
    </source>
</evidence>
<accession>A0A914XRQ7</accession>
<dbReference type="WBParaSite" id="PSAMB.scaffold955size38147.g9934.t1">
    <property type="protein sequence ID" value="PSAMB.scaffold955size38147.g9934.t1"/>
    <property type="gene ID" value="PSAMB.scaffold955size38147.g9934"/>
</dbReference>
<feature type="region of interest" description="Disordered" evidence="3">
    <location>
        <begin position="36"/>
        <end position="64"/>
    </location>
</feature>
<dbReference type="Proteomes" id="UP000887566">
    <property type="component" value="Unplaced"/>
</dbReference>
<keyword evidence="5" id="KW-1185">Reference proteome</keyword>
<feature type="domain" description="CCDC92/74 N-terminal" evidence="4">
    <location>
        <begin position="86"/>
        <end position="132"/>
    </location>
</feature>
<evidence type="ECO:0000256" key="3">
    <source>
        <dbReference type="SAM" id="MobiDB-lite"/>
    </source>
</evidence>
<reference evidence="6" key="1">
    <citation type="submission" date="2022-11" db="UniProtKB">
        <authorList>
            <consortium name="WormBaseParasite"/>
        </authorList>
    </citation>
    <scope>IDENTIFICATION</scope>
</reference>
<protein>
    <submittedName>
        <fullName evidence="6">CCDC92/74 N-terminal domain-containing protein</fullName>
    </submittedName>
</protein>
<dbReference type="InterPro" id="IPR040370">
    <property type="entry name" value="CCDC74A/CCDC74B/CCDC92"/>
</dbReference>
<sequence length="323" mass="36344">MAFGGGIAVRKYDGRNDANGIADHLKRLCKPMDDDAVDDAESGGDATLTKSHSHKSLADRRRRADDKTELTEALAERDDMWRKHERAQIAFLQNDHANMLKALHDEIERLQQLCRELQARLTVSHGYDEQVDSEENVKLKEQLRDAEEKLAELTARAEMKDAKMVAMEQKNDKTVLMLREQLGHQADRIRQLSRELHERTTSVTQLSTQLRNIRLKEAMAQQRRRASFDSPKRSPTGPGGLSIRLEQNAARPQGGLVRHATVSVTYPTPSSSTSLPPIEPAISPPSSAGNIEKPPATIFRRKPSIRGSKQQQQQQQQSPRAEE</sequence>
<feature type="coiled-coil region" evidence="2">
    <location>
        <begin position="93"/>
        <end position="170"/>
    </location>
</feature>
<keyword evidence="1 2" id="KW-0175">Coiled coil</keyword>
<dbReference type="AlphaFoldDB" id="A0A914XRQ7"/>
<feature type="region of interest" description="Disordered" evidence="3">
    <location>
        <begin position="265"/>
        <end position="323"/>
    </location>
</feature>
<name>A0A914XRQ7_9BILA</name>
<evidence type="ECO:0000259" key="4">
    <source>
        <dbReference type="Pfam" id="PF14916"/>
    </source>
</evidence>
<dbReference type="InterPro" id="IPR039496">
    <property type="entry name" value="CCDC92/74_N"/>
</dbReference>
<evidence type="ECO:0000313" key="5">
    <source>
        <dbReference type="Proteomes" id="UP000887566"/>
    </source>
</evidence>
<dbReference type="PANTHER" id="PTHR14882:SF1">
    <property type="entry name" value="CCDC92 DOMAIN-CONTAINING PROTEIN"/>
    <property type="match status" value="1"/>
</dbReference>
<feature type="compositionally biased region" description="Low complexity" evidence="3">
    <location>
        <begin position="265"/>
        <end position="276"/>
    </location>
</feature>